<gene>
    <name evidence="1" type="ORF">SAMN06297251_12761</name>
</gene>
<dbReference type="STRING" id="937218.SAMN06297251_12761"/>
<dbReference type="RefSeq" id="WP_084412468.1">
    <property type="nucleotide sequence ID" value="NZ_FWXR01000027.1"/>
</dbReference>
<evidence type="ECO:0008006" key="3">
    <source>
        <dbReference type="Google" id="ProtNLM"/>
    </source>
</evidence>
<name>A0A1W2EKN9_9HYPH</name>
<accession>A0A1W2EKN9</accession>
<dbReference type="InterPro" id="IPR032710">
    <property type="entry name" value="NTF2-like_dom_sf"/>
</dbReference>
<dbReference type="OrthoDB" id="7907836at2"/>
<dbReference type="EMBL" id="FWXR01000027">
    <property type="protein sequence ID" value="SMD10321.1"/>
    <property type="molecule type" value="Genomic_DNA"/>
</dbReference>
<dbReference type="Gene3D" id="3.10.450.50">
    <property type="match status" value="1"/>
</dbReference>
<sequence>MSAISPGEAQRPGRPPLLGGIEALFSAYAKALDDEDSAALAACFATPITIWHDGRASAYANRDSLTSHLGTLIRANEKARIERSCWTAYDWIISGHTAFVAIGWRQERGGRVIVESVCRYALRFDEGPGRWAITFVINEDLREQ</sequence>
<reference evidence="1 2" key="1">
    <citation type="submission" date="2017-04" db="EMBL/GenBank/DDBJ databases">
        <authorList>
            <person name="Afonso C.L."/>
            <person name="Miller P.J."/>
            <person name="Scott M.A."/>
            <person name="Spackman E."/>
            <person name="Goraichik I."/>
            <person name="Dimitrov K.M."/>
            <person name="Suarez D.L."/>
            <person name="Swayne D.E."/>
        </authorList>
    </citation>
    <scope>NUCLEOTIDE SEQUENCE [LARGE SCALE GENOMIC DNA]</scope>
    <source>
        <strain evidence="1 2">CGMCC 1.10972</strain>
    </source>
</reference>
<protein>
    <recommendedName>
        <fullName evidence="3">SnoaL-like domain-containing protein</fullName>
    </recommendedName>
</protein>
<evidence type="ECO:0000313" key="1">
    <source>
        <dbReference type="EMBL" id="SMD10321.1"/>
    </source>
</evidence>
<keyword evidence="2" id="KW-1185">Reference proteome</keyword>
<organism evidence="1 2">
    <name type="scientific">Fulvimarina manganoxydans</name>
    <dbReference type="NCBI Taxonomy" id="937218"/>
    <lineage>
        <taxon>Bacteria</taxon>
        <taxon>Pseudomonadati</taxon>
        <taxon>Pseudomonadota</taxon>
        <taxon>Alphaproteobacteria</taxon>
        <taxon>Hyphomicrobiales</taxon>
        <taxon>Aurantimonadaceae</taxon>
        <taxon>Fulvimarina</taxon>
    </lineage>
</organism>
<dbReference type="AlphaFoldDB" id="A0A1W2EKN9"/>
<dbReference type="Proteomes" id="UP000192656">
    <property type="component" value="Unassembled WGS sequence"/>
</dbReference>
<dbReference type="SUPFAM" id="SSF54427">
    <property type="entry name" value="NTF2-like"/>
    <property type="match status" value="1"/>
</dbReference>
<evidence type="ECO:0000313" key="2">
    <source>
        <dbReference type="Proteomes" id="UP000192656"/>
    </source>
</evidence>
<proteinExistence type="predicted"/>